<dbReference type="GeneID" id="24098528"/>
<dbReference type="STRING" id="599839.J4HY22"/>
<keyword evidence="15" id="KW-1185">Reference proteome</keyword>
<organism evidence="14 15">
    <name type="scientific">Fibroporia radiculosa</name>
    <dbReference type="NCBI Taxonomy" id="599839"/>
    <lineage>
        <taxon>Eukaryota</taxon>
        <taxon>Fungi</taxon>
        <taxon>Dikarya</taxon>
        <taxon>Basidiomycota</taxon>
        <taxon>Agaricomycotina</taxon>
        <taxon>Agaricomycetes</taxon>
        <taxon>Polyporales</taxon>
        <taxon>Fibroporiaceae</taxon>
        <taxon>Fibroporia</taxon>
    </lineage>
</organism>
<dbReference type="PROSITE" id="PS51192">
    <property type="entry name" value="HELICASE_ATP_BIND_1"/>
    <property type="match status" value="1"/>
</dbReference>
<evidence type="ECO:0000256" key="11">
    <source>
        <dbReference type="SAM" id="MobiDB-lite"/>
    </source>
</evidence>
<dbReference type="EMBL" id="HE797121">
    <property type="protein sequence ID" value="CCM03617.1"/>
    <property type="molecule type" value="Genomic_DNA"/>
</dbReference>
<dbReference type="PANTHER" id="PTHR47835:SF3">
    <property type="entry name" value="HELICASE FOR MEIOSIS 1"/>
    <property type="match status" value="1"/>
</dbReference>
<dbReference type="PANTHER" id="PTHR47835">
    <property type="entry name" value="HFM1, ATP DEPENDENT DNA HELICASE HOMOLOG"/>
    <property type="match status" value="1"/>
</dbReference>
<dbReference type="SUPFAM" id="SSF158702">
    <property type="entry name" value="Sec63 N-terminal domain-like"/>
    <property type="match status" value="1"/>
</dbReference>
<dbReference type="Pfam" id="PF23445">
    <property type="entry name" value="WHD_SNRNP200"/>
    <property type="match status" value="1"/>
</dbReference>
<dbReference type="SMART" id="SM00490">
    <property type="entry name" value="HELICc"/>
    <property type="match status" value="1"/>
</dbReference>
<dbReference type="HOGENOM" id="CLU_000335_0_2_1"/>
<keyword evidence="4" id="KW-0347">Helicase</keyword>
<evidence type="ECO:0000256" key="2">
    <source>
        <dbReference type="ARBA" id="ARBA00022741"/>
    </source>
</evidence>
<evidence type="ECO:0000313" key="15">
    <source>
        <dbReference type="Proteomes" id="UP000006352"/>
    </source>
</evidence>
<evidence type="ECO:0000256" key="9">
    <source>
        <dbReference type="ARBA" id="ARBA00034808"/>
    </source>
</evidence>
<evidence type="ECO:0000313" key="14">
    <source>
        <dbReference type="EMBL" id="CCM03617.1"/>
    </source>
</evidence>
<dbReference type="RefSeq" id="XP_012182900.1">
    <property type="nucleotide sequence ID" value="XM_012327510.1"/>
</dbReference>
<dbReference type="AlphaFoldDB" id="J4HY22"/>
<evidence type="ECO:0000259" key="13">
    <source>
        <dbReference type="PROSITE" id="PS51194"/>
    </source>
</evidence>
<evidence type="ECO:0000256" key="3">
    <source>
        <dbReference type="ARBA" id="ARBA00022801"/>
    </source>
</evidence>
<evidence type="ECO:0000256" key="4">
    <source>
        <dbReference type="ARBA" id="ARBA00022806"/>
    </source>
</evidence>
<dbReference type="InterPro" id="IPR057842">
    <property type="entry name" value="WH_MER3"/>
</dbReference>
<evidence type="ECO:0000256" key="5">
    <source>
        <dbReference type="ARBA" id="ARBA00022840"/>
    </source>
</evidence>
<evidence type="ECO:0000259" key="12">
    <source>
        <dbReference type="PROSITE" id="PS51192"/>
    </source>
</evidence>
<dbReference type="Pfam" id="PF02889">
    <property type="entry name" value="Sec63"/>
    <property type="match status" value="1"/>
</dbReference>
<dbReference type="GO" id="GO:0005524">
    <property type="term" value="F:ATP binding"/>
    <property type="evidence" value="ECO:0007669"/>
    <property type="project" value="UniProtKB-KW"/>
</dbReference>
<dbReference type="CDD" id="cd18795">
    <property type="entry name" value="SF2_C_Ski2"/>
    <property type="match status" value="1"/>
</dbReference>
<feature type="domain" description="Helicase C-terminal" evidence="13">
    <location>
        <begin position="277"/>
        <end position="466"/>
    </location>
</feature>
<comment type="catalytic activity">
    <reaction evidence="8">
        <text>Couples ATP hydrolysis with the unwinding of duplex DNA by translocating in the 3'-5' direction.</text>
        <dbReference type="EC" id="5.6.2.4"/>
    </reaction>
</comment>
<dbReference type="Proteomes" id="UP000006352">
    <property type="component" value="Unassembled WGS sequence"/>
</dbReference>
<keyword evidence="6" id="KW-0413">Isomerase</keyword>
<evidence type="ECO:0000256" key="10">
    <source>
        <dbReference type="ARBA" id="ARBA00048988"/>
    </source>
</evidence>
<keyword evidence="2" id="KW-0547">Nucleotide-binding</keyword>
<keyword evidence="3" id="KW-0378">Hydrolase</keyword>
<accession>J4HY22</accession>
<dbReference type="InterPro" id="IPR004179">
    <property type="entry name" value="Sec63-dom"/>
</dbReference>
<dbReference type="SMART" id="SM00973">
    <property type="entry name" value="Sec63"/>
    <property type="match status" value="1"/>
</dbReference>
<keyword evidence="5" id="KW-0067">ATP-binding</keyword>
<dbReference type="Pfam" id="PF00270">
    <property type="entry name" value="DEAD"/>
    <property type="match status" value="1"/>
</dbReference>
<name>J4HY22_9APHY</name>
<dbReference type="EC" id="5.6.2.4" evidence="9"/>
<dbReference type="OrthoDB" id="5575at2759"/>
<evidence type="ECO:0000256" key="7">
    <source>
        <dbReference type="ARBA" id="ARBA00023254"/>
    </source>
</evidence>
<dbReference type="Gene3D" id="1.10.10.10">
    <property type="entry name" value="Winged helix-like DNA-binding domain superfamily/Winged helix DNA-binding domain"/>
    <property type="match status" value="1"/>
</dbReference>
<evidence type="ECO:0000256" key="8">
    <source>
        <dbReference type="ARBA" id="ARBA00034617"/>
    </source>
</evidence>
<dbReference type="InterPro" id="IPR001650">
    <property type="entry name" value="Helicase_C-like"/>
</dbReference>
<dbReference type="InterPro" id="IPR036388">
    <property type="entry name" value="WH-like_DNA-bd_sf"/>
</dbReference>
<dbReference type="Gene3D" id="1.10.3380.10">
    <property type="entry name" value="Sec63 N-terminal domain-like domain"/>
    <property type="match status" value="1"/>
</dbReference>
<dbReference type="PROSITE" id="PS51194">
    <property type="entry name" value="HELICASE_CTER"/>
    <property type="match status" value="1"/>
</dbReference>
<reference evidence="14 15" key="1">
    <citation type="journal article" date="2012" name="Appl. Environ. Microbiol.">
        <title>Short-read sequencing for genomic analysis of the brown rot fungus Fibroporia radiculosa.</title>
        <authorList>
            <person name="Tang J.D."/>
            <person name="Perkins A.D."/>
            <person name="Sonstegard T.S."/>
            <person name="Schroeder S.G."/>
            <person name="Burgess S.C."/>
            <person name="Diehl S.V."/>
        </authorList>
    </citation>
    <scope>NUCLEOTIDE SEQUENCE [LARGE SCALE GENOMIC DNA]</scope>
    <source>
        <strain evidence="14 15">TFFH 294</strain>
    </source>
</reference>
<dbReference type="GO" id="GO:0003676">
    <property type="term" value="F:nucleic acid binding"/>
    <property type="evidence" value="ECO:0007669"/>
    <property type="project" value="InterPro"/>
</dbReference>
<comment type="catalytic activity">
    <reaction evidence="10">
        <text>ATP + H2O = ADP + phosphate + H(+)</text>
        <dbReference type="Rhea" id="RHEA:13065"/>
        <dbReference type="ChEBI" id="CHEBI:15377"/>
        <dbReference type="ChEBI" id="CHEBI:15378"/>
        <dbReference type="ChEBI" id="CHEBI:30616"/>
        <dbReference type="ChEBI" id="CHEBI:43474"/>
        <dbReference type="ChEBI" id="CHEBI:456216"/>
        <dbReference type="EC" id="5.6.2.4"/>
    </reaction>
</comment>
<evidence type="ECO:0000256" key="6">
    <source>
        <dbReference type="ARBA" id="ARBA00023235"/>
    </source>
</evidence>
<dbReference type="InterPro" id="IPR011545">
    <property type="entry name" value="DEAD/DEAH_box_helicase_dom"/>
</dbReference>
<protein>
    <recommendedName>
        <fullName evidence="9">DNA 3'-5' helicase</fullName>
        <ecNumber evidence="9">5.6.2.4</ecNumber>
    </recommendedName>
</protein>
<dbReference type="Gene3D" id="3.40.50.300">
    <property type="entry name" value="P-loop containing nucleotide triphosphate hydrolases"/>
    <property type="match status" value="2"/>
</dbReference>
<keyword evidence="7" id="KW-0469">Meiosis</keyword>
<dbReference type="InParanoid" id="J4HY22"/>
<gene>
    <name evidence="14" type="ORF">FIBRA_05759</name>
</gene>
<dbReference type="FunFam" id="1.10.10.10:FF:000012">
    <property type="entry name" value="U5 small nuclear ribonucleoprotein helicase"/>
    <property type="match status" value="1"/>
</dbReference>
<dbReference type="InterPro" id="IPR027417">
    <property type="entry name" value="P-loop_NTPase"/>
</dbReference>
<proteinExistence type="inferred from homology"/>
<dbReference type="GO" id="GO:0051321">
    <property type="term" value="P:meiotic cell cycle"/>
    <property type="evidence" value="ECO:0007669"/>
    <property type="project" value="UniProtKB-KW"/>
</dbReference>
<dbReference type="GO" id="GO:0016787">
    <property type="term" value="F:hydrolase activity"/>
    <property type="evidence" value="ECO:0007669"/>
    <property type="project" value="UniProtKB-KW"/>
</dbReference>
<dbReference type="GO" id="GO:0043138">
    <property type="term" value="F:3'-5' DNA helicase activity"/>
    <property type="evidence" value="ECO:0007669"/>
    <property type="project" value="UniProtKB-EC"/>
</dbReference>
<dbReference type="InterPro" id="IPR014001">
    <property type="entry name" value="Helicase_ATP-bd"/>
</dbReference>
<dbReference type="InterPro" id="IPR052247">
    <property type="entry name" value="Meiotic_Crossover_Helicase"/>
</dbReference>
<sequence>MNGPDFEDLVHEYGLDDMDYSDHRDDSGIAFLLNPVRSDLESIDDLIEEYENSSPSPPERRSAIGGRRPVTYRPPFARHPGPGLATAYDEFEDVEEPYQTHQLQTQYQLNLPSRSSAYRSPNFDRRPGGTNSSCELTGDTVQFGKSAWGNARDASIIITTGEKWDSLTRNWRDHGQILSQIQLFLVDEVHILNESRGSTMEVILSRMKTRGSAVRFVVVSATVPNIEDVASWIGNGTPEGSATVMQFGEEFRPCKLSKFVYGIHRKKDQNDFVFQKTLDFRLYSILQQHSADKPTLVFCSTRVVGSAEHILKEYEDAVQKKAPLPWTHLSRIEHTFQDKRLEKLAARGIGVHHAGMSMEDRRTTEDMFLKKILQVLFATSTLAVGVNLPAHTVIIKGVKIFQNNSSQEYSDLDIMQMMGRAGRPQFDKEGIAIILCETELEAKYNALVQGHSLLESCLHLNLSEHLNSEIGLGTITDLDSAKEWLRNSFLYQRIRKNPKHYAIGKEGSQTWQERIDGMVTESITNLRESELVVCSDGDEDRGQLCSTDYGDIMSKFYVKQWTMNSILQLSDRASMRDILETISNAEEFSDIKIRSGEKQVYNKMRAHNDIRFQIKKVEKPSDKIFLLIQAVLGCISLSDPDYKKGDNNPTMEGFSVFRHVVRIAKGRVRRLLIISSLTDVLQVVAEVAIVKRAGALLKHSLEVIRCLSAKAWEDRHTVLRQVEHIGEKSLKVLAEYGITTLSTLRIQEPLRLEALLNRRPPFGHEVLAAVQQLPEYTLNINEIEVTTHGGKKAVEVELLIECGLITDGTPGPKMKKAKNKFTDMTTVLTLTSDLDFIDFRRIPTKALKETKTFTLNVELRKPSQSIVTYISSESIAGVTVSQSYKTNIAAKQFPPVNTRPHNSVGLLLEGLDDVPDFWNMDPDDDDRANTHPMNSQNYSAVGMQKGAEIPNSSVTQTKIRVGNDTSKVQLGFKMLSNGNYE</sequence>
<comment type="similarity">
    <text evidence="1">Belongs to the helicase family. SKI2 subfamily.</text>
</comment>
<dbReference type="Pfam" id="PF00271">
    <property type="entry name" value="Helicase_C"/>
    <property type="match status" value="1"/>
</dbReference>
<feature type="domain" description="Helicase ATP-binding" evidence="12">
    <location>
        <begin position="153"/>
        <end position="241"/>
    </location>
</feature>
<evidence type="ECO:0000256" key="1">
    <source>
        <dbReference type="ARBA" id="ARBA00010140"/>
    </source>
</evidence>
<dbReference type="SUPFAM" id="SSF52540">
    <property type="entry name" value="P-loop containing nucleoside triphosphate hydrolases"/>
    <property type="match status" value="2"/>
</dbReference>
<feature type="region of interest" description="Disordered" evidence="11">
    <location>
        <begin position="50"/>
        <end position="83"/>
    </location>
</feature>